<dbReference type="AlphaFoldDB" id="A0A812W511"/>
<dbReference type="SMART" id="SM00744">
    <property type="entry name" value="RINGv"/>
    <property type="match status" value="1"/>
</dbReference>
<keyword evidence="1" id="KW-0479">Metal-binding</keyword>
<dbReference type="Gene3D" id="3.30.40.10">
    <property type="entry name" value="Zinc/RING finger domain, C3HC4 (zinc finger)"/>
    <property type="match status" value="1"/>
</dbReference>
<dbReference type="PROSITE" id="PS51292">
    <property type="entry name" value="ZF_RING_CH"/>
    <property type="match status" value="1"/>
</dbReference>
<dbReference type="InterPro" id="IPR013083">
    <property type="entry name" value="Znf_RING/FYVE/PHD"/>
</dbReference>
<evidence type="ECO:0000256" key="3">
    <source>
        <dbReference type="ARBA" id="ARBA00022833"/>
    </source>
</evidence>
<dbReference type="OrthoDB" id="422593at2759"/>
<reference evidence="5" key="1">
    <citation type="submission" date="2021-02" db="EMBL/GenBank/DDBJ databases">
        <authorList>
            <person name="Dougan E. K."/>
            <person name="Rhodes N."/>
            <person name="Thang M."/>
            <person name="Chan C."/>
        </authorList>
    </citation>
    <scope>NUCLEOTIDE SEQUENCE</scope>
</reference>
<evidence type="ECO:0000259" key="4">
    <source>
        <dbReference type="PROSITE" id="PS51292"/>
    </source>
</evidence>
<dbReference type="Proteomes" id="UP000649617">
    <property type="component" value="Unassembled WGS sequence"/>
</dbReference>
<dbReference type="EMBL" id="CAJNIZ010043238">
    <property type="protein sequence ID" value="CAE7654711.1"/>
    <property type="molecule type" value="Genomic_DNA"/>
</dbReference>
<keyword evidence="6" id="KW-1185">Reference proteome</keyword>
<name>A0A812W511_SYMPI</name>
<protein>
    <submittedName>
        <fullName evidence="5">Fmr1 protein</fullName>
    </submittedName>
</protein>
<sequence>MEAGSGKPELECRLCLAAVRDEAEGPEAELCFPCNCRAPVHRGCLVQWQRVQEQQLMEQRHSFDEAQARMNTCEVCGARLLPGEERSKPQLGSAVCRAQGGTGKVALRRVPTLSRATRNFSDFSATDGQQLDVLEQDATGEFFRVRAKKAHRYRGEGTTAVAEGWIRHVYLDWQCDLSNQSWLPPPRMPAALLAEGTDRLEAVNVEAAQDSRMQEQDET</sequence>
<evidence type="ECO:0000256" key="1">
    <source>
        <dbReference type="ARBA" id="ARBA00022723"/>
    </source>
</evidence>
<evidence type="ECO:0000256" key="2">
    <source>
        <dbReference type="ARBA" id="ARBA00022771"/>
    </source>
</evidence>
<comment type="caution">
    <text evidence="5">The sequence shown here is derived from an EMBL/GenBank/DDBJ whole genome shotgun (WGS) entry which is preliminary data.</text>
</comment>
<dbReference type="InterPro" id="IPR011016">
    <property type="entry name" value="Znf_RING-CH"/>
</dbReference>
<organism evidence="5 6">
    <name type="scientific">Symbiodinium pilosum</name>
    <name type="common">Dinoflagellate</name>
    <dbReference type="NCBI Taxonomy" id="2952"/>
    <lineage>
        <taxon>Eukaryota</taxon>
        <taxon>Sar</taxon>
        <taxon>Alveolata</taxon>
        <taxon>Dinophyceae</taxon>
        <taxon>Suessiales</taxon>
        <taxon>Symbiodiniaceae</taxon>
        <taxon>Symbiodinium</taxon>
    </lineage>
</organism>
<keyword evidence="2" id="KW-0863">Zinc-finger</keyword>
<evidence type="ECO:0000313" key="5">
    <source>
        <dbReference type="EMBL" id="CAE7654711.1"/>
    </source>
</evidence>
<gene>
    <name evidence="5" type="primary">Fmr1</name>
    <name evidence="5" type="ORF">SPIL2461_LOCUS17555</name>
</gene>
<accession>A0A812W511</accession>
<proteinExistence type="predicted"/>
<evidence type="ECO:0000313" key="6">
    <source>
        <dbReference type="Proteomes" id="UP000649617"/>
    </source>
</evidence>
<dbReference type="SUPFAM" id="SSF57850">
    <property type="entry name" value="RING/U-box"/>
    <property type="match status" value="1"/>
</dbReference>
<dbReference type="GO" id="GO:0008270">
    <property type="term" value="F:zinc ion binding"/>
    <property type="evidence" value="ECO:0007669"/>
    <property type="project" value="UniProtKB-KW"/>
</dbReference>
<feature type="domain" description="RING-CH-type" evidence="4">
    <location>
        <begin position="4"/>
        <end position="83"/>
    </location>
</feature>
<keyword evidence="3" id="KW-0862">Zinc</keyword>